<evidence type="ECO:0000313" key="8">
    <source>
        <dbReference type="EMBL" id="MBD7980964.1"/>
    </source>
</evidence>
<feature type="domain" description="Type II methyltransferase M.TaqI-like" evidence="6">
    <location>
        <begin position="679"/>
        <end position="971"/>
    </location>
</feature>
<dbReference type="EMBL" id="JACSQF010000008">
    <property type="protein sequence ID" value="MBD7980964.1"/>
    <property type="molecule type" value="Genomic_DNA"/>
</dbReference>
<reference evidence="8 9" key="1">
    <citation type="submission" date="2020-08" db="EMBL/GenBank/DDBJ databases">
        <title>A Genomic Blueprint of the Chicken Gut Microbiome.</title>
        <authorList>
            <person name="Gilroy R."/>
            <person name="Ravi A."/>
            <person name="Getino M."/>
            <person name="Pursley I."/>
            <person name="Horton D.L."/>
            <person name="Alikhan N.-F."/>
            <person name="Baker D."/>
            <person name="Gharbi K."/>
            <person name="Hall N."/>
            <person name="Watson M."/>
            <person name="Adriaenssens E.M."/>
            <person name="Foster-Nyarko E."/>
            <person name="Jarju S."/>
            <person name="Secka A."/>
            <person name="Antonio M."/>
            <person name="Oren A."/>
            <person name="Chaudhuri R."/>
            <person name="La Ragione R.M."/>
            <person name="Hildebrand F."/>
            <person name="Pallen M.J."/>
        </authorList>
    </citation>
    <scope>NUCLEOTIDE SEQUENCE [LARGE SCALE GENOMIC DNA]</scope>
    <source>
        <strain evidence="8 9">Sa2CUA9</strain>
    </source>
</reference>
<evidence type="ECO:0000259" key="6">
    <source>
        <dbReference type="Pfam" id="PF07669"/>
    </source>
</evidence>
<organism evidence="8 9">
    <name type="scientific">Oerskovia merdavium</name>
    <dbReference type="NCBI Taxonomy" id="2762227"/>
    <lineage>
        <taxon>Bacteria</taxon>
        <taxon>Bacillati</taxon>
        <taxon>Actinomycetota</taxon>
        <taxon>Actinomycetes</taxon>
        <taxon>Micrococcales</taxon>
        <taxon>Cellulomonadaceae</taxon>
        <taxon>Oerskovia</taxon>
    </lineage>
</organism>
<protein>
    <recommendedName>
        <fullName evidence="1">site-specific DNA-methyltransferase (adenine-specific)</fullName>
        <ecNumber evidence="1">2.1.1.72</ecNumber>
    </recommendedName>
</protein>
<dbReference type="Gene3D" id="3.40.50.150">
    <property type="entry name" value="Vaccinia Virus protein VP39"/>
    <property type="match status" value="2"/>
</dbReference>
<accession>A0ABR8TYU5</accession>
<dbReference type="PANTHER" id="PTHR33841">
    <property type="entry name" value="DNA METHYLTRANSFERASE YEEA-RELATED"/>
    <property type="match status" value="1"/>
</dbReference>
<evidence type="ECO:0000256" key="1">
    <source>
        <dbReference type="ARBA" id="ARBA00011900"/>
    </source>
</evidence>
<gene>
    <name evidence="8" type="ORF">H9641_09590</name>
</gene>
<dbReference type="InterPro" id="IPR011639">
    <property type="entry name" value="MethylTrfase_TaqI-like_dom"/>
</dbReference>
<evidence type="ECO:0000256" key="2">
    <source>
        <dbReference type="ARBA" id="ARBA00022603"/>
    </source>
</evidence>
<keyword evidence="9" id="KW-1185">Reference proteome</keyword>
<dbReference type="Pfam" id="PF20466">
    <property type="entry name" value="MmeI_TRD"/>
    <property type="match status" value="1"/>
</dbReference>
<dbReference type="InterPro" id="IPR046820">
    <property type="entry name" value="MmeI_TRD"/>
</dbReference>
<dbReference type="InterPro" id="IPR029063">
    <property type="entry name" value="SAM-dependent_MTases_sf"/>
</dbReference>
<evidence type="ECO:0000313" key="9">
    <source>
        <dbReference type="Proteomes" id="UP000655570"/>
    </source>
</evidence>
<evidence type="ECO:0000259" key="7">
    <source>
        <dbReference type="Pfam" id="PF20466"/>
    </source>
</evidence>
<dbReference type="Pfam" id="PF07669">
    <property type="entry name" value="Eco57I"/>
    <property type="match status" value="1"/>
</dbReference>
<dbReference type="PANTHER" id="PTHR33841:SF1">
    <property type="entry name" value="DNA METHYLTRANSFERASE A"/>
    <property type="match status" value="1"/>
</dbReference>
<dbReference type="GO" id="GO:0008168">
    <property type="term" value="F:methyltransferase activity"/>
    <property type="evidence" value="ECO:0007669"/>
    <property type="project" value="UniProtKB-KW"/>
</dbReference>
<evidence type="ECO:0000256" key="3">
    <source>
        <dbReference type="ARBA" id="ARBA00022679"/>
    </source>
</evidence>
<dbReference type="Proteomes" id="UP000655570">
    <property type="component" value="Unassembled WGS sequence"/>
</dbReference>
<keyword evidence="3" id="KW-0808">Transferase</keyword>
<keyword evidence="2 8" id="KW-0489">Methyltransferase</keyword>
<dbReference type="GO" id="GO:0032259">
    <property type="term" value="P:methylation"/>
    <property type="evidence" value="ECO:0007669"/>
    <property type="project" value="UniProtKB-KW"/>
</dbReference>
<dbReference type="PROSITE" id="PS00092">
    <property type="entry name" value="N6_MTASE"/>
    <property type="match status" value="1"/>
</dbReference>
<proteinExistence type="predicted"/>
<evidence type="ECO:0000256" key="5">
    <source>
        <dbReference type="ARBA" id="ARBA00047942"/>
    </source>
</evidence>
<dbReference type="InterPro" id="IPR050953">
    <property type="entry name" value="N4_N6_ade-DNA_methylase"/>
</dbReference>
<evidence type="ECO:0000256" key="4">
    <source>
        <dbReference type="ARBA" id="ARBA00022691"/>
    </source>
</evidence>
<dbReference type="PRINTS" id="PR00507">
    <property type="entry name" value="N12N6MTFRASE"/>
</dbReference>
<dbReference type="InterPro" id="IPR002052">
    <property type="entry name" value="DNA_methylase_N6_adenine_CS"/>
</dbReference>
<dbReference type="SUPFAM" id="SSF53335">
    <property type="entry name" value="S-adenosyl-L-methionine-dependent methyltransferases"/>
    <property type="match status" value="1"/>
</dbReference>
<comment type="caution">
    <text evidence="8">The sequence shown here is derived from an EMBL/GenBank/DDBJ whole genome shotgun (WGS) entry which is preliminary data.</text>
</comment>
<dbReference type="RefSeq" id="WP_191803170.1">
    <property type="nucleotide sequence ID" value="NZ_JACSQF010000008.1"/>
</dbReference>
<keyword evidence="4" id="KW-0949">S-adenosyl-L-methionine</keyword>
<comment type="catalytic activity">
    <reaction evidence="5">
        <text>a 2'-deoxyadenosine in DNA + S-adenosyl-L-methionine = an N(6)-methyl-2'-deoxyadenosine in DNA + S-adenosyl-L-homocysteine + H(+)</text>
        <dbReference type="Rhea" id="RHEA:15197"/>
        <dbReference type="Rhea" id="RHEA-COMP:12418"/>
        <dbReference type="Rhea" id="RHEA-COMP:12419"/>
        <dbReference type="ChEBI" id="CHEBI:15378"/>
        <dbReference type="ChEBI" id="CHEBI:57856"/>
        <dbReference type="ChEBI" id="CHEBI:59789"/>
        <dbReference type="ChEBI" id="CHEBI:90615"/>
        <dbReference type="ChEBI" id="CHEBI:90616"/>
        <dbReference type="EC" id="2.1.1.72"/>
    </reaction>
</comment>
<name>A0ABR8TYU5_9CELL</name>
<sequence length="1359" mass="149941">MIRRTSDVTERHRSWLELVDRDGPFVAIPALKRVWPQGIGALSDPAMMALRDAKPDFDRAWDKWTTAVGAAGQDPAALDDADAAYRGARDKWVSTVLQDVAGWGSHLTWDTATLPGGRPTAKSPNHDVTVTATGALVRNGVVGALVLAVDPVTSLRQPGVDGWSAGPIDRMDALLRASQVSIGIVTDGRWWALVSAQDGVMTASGVVDAQTWIEERDTRDAFFELIAPKRFFGGAEVDRLPALFQESVTAAEEITVALGTQVRRAVELLVTAFSESALDARAAGRPDPLPANKGEVYEGAVTAMMRVVFLLFAEERSMMPQTPLFTEAYGISDELDALDQRDRDESSEALDATHHTWHRLLATSHALYTGVNTEDMRLPSYGGSLFDPKRFPFLTALDERGALAVTVSDRVMLEVLRSVQYATVSREYRRISFRDIDVEQIGYIYEGLLGYTAVEVDEVTLGLVGAEGEEPEAPLSVLDDLWEHHGDDVAAVAALRDWIKAEQSGATAKSAAQLKKLLAESDAEVLAERDRALLSITRDEDLLDQLRPYAGIIRRDLRNRPVVIQPGGLAVAETPSRANAGAHYTPKSLAQEVVLHALEPLVYQPGPHQTADRDQWKPIASYEILDLKIADIACGSGAFLVAAAEYLAGKYIEALHREGDHTKSGRDLEIYARRQVVANCLYGADINGMAVEMCKLSLWLVSLDPNQPFSFVDDKILHGNSLLGITDLDQLEALHIDPKRSKTFTGESGRAKAYSSGALFGAGSEATGVEMLDVRGVIRRAIDLRKRLATPVDENDPQRNTNAKNRLWRDYQKLVEQLSTVADGVIAAGLRLGGKPGKQLDEAYDNLRIAVDRAFTHGTADSMMLDGIIESGLTPEVETDYQRWKPLHWAVVVPDVIARGGFDAVIGNPPFLGGQKLTGAMGVDIRDWFVNVLAGMRRGSADLVAYFFLRAQELLSPHGYIGLIATNTIAQGDTRQVGLDHMTASGLTITRAIQSAAWPAESANLEFAAVWGTRAGDRGQGAWIGGRRVRSINSLLEPAGRINGNPLRLAENQGGSFIGNYVLGAGFLLSPQEANEWIGADPSNRDVLMPYLNGEDLNQRPDSSGRRWVIDFGNRSEDESRRYKLPFERVLEQVYPERMRNNRKTYRDYWWQFAEKRPKLRNRIAGLSEVLAVTIVSKSLMPMRVTTGQCLSNMLTIIVDSSFSTQAVLSSSSHQAWVIRYGSAMRSDPRYTPSDVFETFPRPEPTERLAEIGKTLDTERRYIMMEQDLGLTKLYNRINDPEIADADDADVARLRKIHVELDEAVMAAYGWGDVPLDHGFHTYRQITRWTVSPPARVEIIDRLLEENHRRAALEAEQVK</sequence>
<feature type="domain" description="MmeI-like target recognition" evidence="7">
    <location>
        <begin position="1064"/>
        <end position="1244"/>
    </location>
</feature>
<dbReference type="EC" id="2.1.1.72" evidence="1"/>